<evidence type="ECO:0000313" key="2">
    <source>
        <dbReference type="EMBL" id="MBC1191242.1"/>
    </source>
</evidence>
<evidence type="ECO:0000256" key="1">
    <source>
        <dbReference type="SAM" id="MobiDB-lite"/>
    </source>
</evidence>
<dbReference type="InterPro" id="IPR001646">
    <property type="entry name" value="5peptide_repeat"/>
</dbReference>
<dbReference type="EMBL" id="JACEGB010000187">
    <property type="protein sequence ID" value="MBC1191242.1"/>
    <property type="molecule type" value="Genomic_DNA"/>
</dbReference>
<sequence>MVNKKLEDTPQMPLDEREQHRKRQELITPFRPSQKWRLFLWQIWRWTGFGEKKLWDLLQLVIIPLVLWGLTSWFNQQANIREQTAAKDAYQQEALASYLDNLPTLLKDKKTEGDIVRGLAQAKTSTTLELLKDDPDRREVLLDFLRVSGLLGTFQDSQSPKVIGSILEGINFKNRVLQGADLHQANLKDADLRKADLVDANLNSANLSGANLSGANLTGASLRKANLRNAYLIETDLRGADLQEANLIGANFDRAKIGASTDNQGDKRETNFKNSFYTGGSFDAAKVFIGNSPTPVSLPEGYKKVILLIKPDFKLPPPESSGSPWDFLSYTDLSGKNVNLTGADLSGANLQQTDFSEARLVGSIFSEANLEGANLTGVDLTGVNLQKANLTRANLKDTTGIDLESLKKANAILCKTTLPDGTIESSGCTDMKP</sequence>
<feature type="compositionally biased region" description="Basic and acidic residues" evidence="1">
    <location>
        <begin position="1"/>
        <end position="19"/>
    </location>
</feature>
<dbReference type="PANTHER" id="PTHR14136:SF17">
    <property type="entry name" value="BTB_POZ DOMAIN-CONTAINING PROTEIN KCTD9"/>
    <property type="match status" value="1"/>
</dbReference>
<dbReference type="Pfam" id="PF00805">
    <property type="entry name" value="Pentapeptide"/>
    <property type="match status" value="3"/>
</dbReference>
<dbReference type="AlphaFoldDB" id="A0A841UKM5"/>
<comment type="caution">
    <text evidence="2">The sequence shown here is derived from an EMBL/GenBank/DDBJ whole genome shotgun (WGS) entry which is preliminary data.</text>
</comment>
<dbReference type="SUPFAM" id="SSF141571">
    <property type="entry name" value="Pentapeptide repeat-like"/>
    <property type="match status" value="2"/>
</dbReference>
<gene>
    <name evidence="2" type="ORF">H0902_10605</name>
</gene>
<dbReference type="Gene3D" id="2.160.20.80">
    <property type="entry name" value="E3 ubiquitin-protein ligase SopA"/>
    <property type="match status" value="2"/>
</dbReference>
<dbReference type="RefSeq" id="WP_185237384.1">
    <property type="nucleotide sequence ID" value="NZ_JACEGB010000187.1"/>
</dbReference>
<accession>A0A841UKM5</accession>
<evidence type="ECO:0000313" key="3">
    <source>
        <dbReference type="Proteomes" id="UP000551499"/>
    </source>
</evidence>
<reference evidence="2 3" key="1">
    <citation type="submission" date="2020-07" db="EMBL/GenBank/DDBJ databases">
        <title>Genomes of two Microcystis aeruginosa (Cyanobacteria) strains from Florida (USA) with disparate toxicogenic potential.</title>
        <authorList>
            <person name="Lefler F.W."/>
            <person name="Barbosa M."/>
            <person name="Berthold D.E."/>
            <person name="Laughinghouse H.D. IV."/>
        </authorList>
    </citation>
    <scope>NUCLEOTIDE SEQUENCE [LARGE SCALE GENOMIC DNA]</scope>
    <source>
        <strain evidence="2 3">BLCCF108</strain>
    </source>
</reference>
<protein>
    <submittedName>
        <fullName evidence="2">Pentapeptide repeat-containing protein</fullName>
    </submittedName>
</protein>
<proteinExistence type="predicted"/>
<dbReference type="PANTHER" id="PTHR14136">
    <property type="entry name" value="BTB_POZ DOMAIN-CONTAINING PROTEIN KCTD9"/>
    <property type="match status" value="1"/>
</dbReference>
<name>A0A841UKM5_MICAE</name>
<feature type="region of interest" description="Disordered" evidence="1">
    <location>
        <begin position="1"/>
        <end position="20"/>
    </location>
</feature>
<dbReference type="Proteomes" id="UP000551499">
    <property type="component" value="Unassembled WGS sequence"/>
</dbReference>
<organism evidence="2 3">
    <name type="scientific">Microcystis aeruginosa BLCC-F108</name>
    <dbReference type="NCBI Taxonomy" id="2755317"/>
    <lineage>
        <taxon>Bacteria</taxon>
        <taxon>Bacillati</taxon>
        <taxon>Cyanobacteriota</taxon>
        <taxon>Cyanophyceae</taxon>
        <taxon>Oscillatoriophycideae</taxon>
        <taxon>Chroococcales</taxon>
        <taxon>Microcystaceae</taxon>
        <taxon>Microcystis</taxon>
    </lineage>
</organism>
<dbReference type="InterPro" id="IPR051082">
    <property type="entry name" value="Pentapeptide-BTB/POZ_domain"/>
</dbReference>